<feature type="compositionally biased region" description="Pro residues" evidence="1">
    <location>
        <begin position="975"/>
        <end position="999"/>
    </location>
</feature>
<feature type="region of interest" description="Disordered" evidence="1">
    <location>
        <begin position="287"/>
        <end position="391"/>
    </location>
</feature>
<gene>
    <name evidence="3" type="ORF">TCEB3V08_LOCUS2711</name>
</gene>
<feature type="compositionally biased region" description="Pro residues" evidence="1">
    <location>
        <begin position="246"/>
        <end position="257"/>
    </location>
</feature>
<feature type="compositionally biased region" description="Basic and acidic residues" evidence="1">
    <location>
        <begin position="1199"/>
        <end position="1213"/>
    </location>
</feature>
<evidence type="ECO:0000259" key="2">
    <source>
        <dbReference type="PROSITE" id="PS00028"/>
    </source>
</evidence>
<feature type="compositionally biased region" description="Low complexity" evidence="1">
    <location>
        <begin position="840"/>
        <end position="871"/>
    </location>
</feature>
<feature type="compositionally biased region" description="Basic residues" evidence="1">
    <location>
        <begin position="769"/>
        <end position="783"/>
    </location>
</feature>
<feature type="region of interest" description="Disordered" evidence="1">
    <location>
        <begin position="971"/>
        <end position="1166"/>
    </location>
</feature>
<name>A0A7R9GR84_TIMCR</name>
<protein>
    <recommendedName>
        <fullName evidence="2">C2H2-type domain-containing protein</fullName>
    </recommendedName>
</protein>
<dbReference type="InterPro" id="IPR013087">
    <property type="entry name" value="Znf_C2H2_type"/>
</dbReference>
<dbReference type="GO" id="GO:0006357">
    <property type="term" value="P:regulation of transcription by RNA polymerase II"/>
    <property type="evidence" value="ECO:0007669"/>
    <property type="project" value="TreeGrafter"/>
</dbReference>
<feature type="domain" description="C2H2-type" evidence="2">
    <location>
        <begin position="762"/>
        <end position="785"/>
    </location>
</feature>
<feature type="compositionally biased region" description="Basic residues" evidence="1">
    <location>
        <begin position="1525"/>
        <end position="1534"/>
    </location>
</feature>
<feature type="region of interest" description="Disordered" evidence="1">
    <location>
        <begin position="1455"/>
        <end position="1559"/>
    </location>
</feature>
<dbReference type="GO" id="GO:0005634">
    <property type="term" value="C:nucleus"/>
    <property type="evidence" value="ECO:0007669"/>
    <property type="project" value="TreeGrafter"/>
</dbReference>
<dbReference type="PANTHER" id="PTHR21564:SF5">
    <property type="entry name" value="SCRIBBLER, ISOFORM J"/>
    <property type="match status" value="1"/>
</dbReference>
<feature type="compositionally biased region" description="Gly residues" evidence="1">
    <location>
        <begin position="200"/>
        <end position="215"/>
    </location>
</feature>
<dbReference type="InterPro" id="IPR040010">
    <property type="entry name" value="ZN608/ZN609"/>
</dbReference>
<dbReference type="PROSITE" id="PS00028">
    <property type="entry name" value="ZINC_FINGER_C2H2_1"/>
    <property type="match status" value="1"/>
</dbReference>
<reference evidence="3" key="1">
    <citation type="submission" date="2020-11" db="EMBL/GenBank/DDBJ databases">
        <authorList>
            <person name="Tran Van P."/>
        </authorList>
    </citation>
    <scope>NUCLEOTIDE SEQUENCE</scope>
</reference>
<proteinExistence type="predicted"/>
<feature type="compositionally biased region" description="Low complexity" evidence="1">
    <location>
        <begin position="287"/>
        <end position="314"/>
    </location>
</feature>
<evidence type="ECO:0000256" key="1">
    <source>
        <dbReference type="SAM" id="MobiDB-lite"/>
    </source>
</evidence>
<feature type="compositionally biased region" description="Pro residues" evidence="1">
    <location>
        <begin position="323"/>
        <end position="340"/>
    </location>
</feature>
<feature type="region of interest" description="Disordered" evidence="1">
    <location>
        <begin position="635"/>
        <end position="928"/>
    </location>
</feature>
<feature type="compositionally biased region" description="Basic and acidic residues" evidence="1">
    <location>
        <begin position="40"/>
        <end position="57"/>
    </location>
</feature>
<feature type="compositionally biased region" description="Polar residues" evidence="1">
    <location>
        <begin position="657"/>
        <end position="677"/>
    </location>
</feature>
<dbReference type="EMBL" id="OC317071">
    <property type="protein sequence ID" value="CAD7394806.1"/>
    <property type="molecule type" value="Genomic_DNA"/>
</dbReference>
<feature type="compositionally biased region" description="Pro residues" evidence="1">
    <location>
        <begin position="872"/>
        <end position="884"/>
    </location>
</feature>
<feature type="region of interest" description="Disordered" evidence="1">
    <location>
        <begin position="1407"/>
        <end position="1429"/>
    </location>
</feature>
<feature type="compositionally biased region" description="Basic and acidic residues" evidence="1">
    <location>
        <begin position="1138"/>
        <end position="1164"/>
    </location>
</feature>
<feature type="compositionally biased region" description="Basic and acidic residues" evidence="1">
    <location>
        <begin position="1331"/>
        <end position="1345"/>
    </location>
</feature>
<feature type="region of interest" description="Disordered" evidence="1">
    <location>
        <begin position="144"/>
        <end position="273"/>
    </location>
</feature>
<sequence length="1559" mass="166008">MRITCSVGRVRAVPAGASLSPRPRLATDPALRMAAPMRDSPLDGGHRAKVADPRTAAKAEPATSNFEYDDNEWDIGIGDLIIDLDADIEKTNEKSGGAGGVAAGGGGSANCAGGMASAANGGKSGKMAVEHSATVDKGLKMKIKRTKPGTKTSEAKHEIVKPGEQNGGEVSAVDGVKGKHPLPAGGGGGLAGGSATTNNGAGGGGSGAGGGGGASGSKRGSSGHRRDKARDKHGGDKVGMAVVKPPSSPASAPPPPQTVTSATPEMNGVVRTAVVPNSVAPVLNQTVTQPQQPAPQQQQTPTQQVTQQPQQQQQRLFPVSSGPGPPNAPGPPPPIPPAPKMEPTKTVAATVSPPVGGPPDERSSSPPPKKIKIEPNNKIEPNKFEPNNKFEPKINIEPKLSEGSILQTLTESDYCQTAEDGEIEVRISVGLSPALVAQNVARDTRLLVYTPYSGIMKEVNPHLRGGRVENHLGNTPSPVHPSEIQTAISPSSAVELNTKLAGKLTMPPSACNEGWGWARLFAHWCECVKCRLCARTAHDRRVQLFVRPSACRHVLRETADELDMLDVCVGTSVGTITEPDCLGPCEPGTSVTLEGIVWHETEGGVLVVNVTWRGKTYVGTLLDCTKHDWAPPRFCDSPTSDLDARLPKGRGKRGRAATNSNPGGDLSNFTETRSSVHSKLRNGGAKGRRGGATGGSSSSSSGSTTTAGTGSPTPFVPPRPEPNNKRKGRSPDEEPLANMKKNRVAPASASNSPPSSPVLLECPEPNCSKKYKHINGLKYHQSHAHGTADDEDTKDEVSMSENDESNVEAPSPATPVKSPEKVQEPLQVQSQQRKEDGSTLQVPPLQSQQQPQCQAPLVLTPPIMQPETPTQPTTPNPTTPPQPSPTVQLQTPVLPIPPSPADMVSSGPPPPPNPDPKNVVKPGVLRYGPPVEDFSVGSGMFKQVMPPTVTVASIITSSIAPVSTIRAVSVAMAPSQPPPQPQQVSPPSPAPPPVQPLPLPLAQIPQTIKPVGPPPQFKVKPTAALMPDDKKDRLNKSSAGHKKKSRKSPAGSPHPQPEQPTFGLDPASREDVQSPAYSDISDDAAPVLESEVGDGKGKPPGPDKKGEVGQGPSQHAMPHYGMYPFYSQPPYLVPSVQHDGKPKENCEKLPGEVKAGEKEKKESGEYQQKLLQQHYYPYGYMPGYPYNLEPSYPITVMPSEEKAKEPHNKEDKSPSPMDQHVKPALPIPSPIQVPNPGKIKTEPSLSLKEKHQNENHQIMKESMEMKSQMNPYIYSRQQQQQQQEDLRRYYLYPEQQRRKEPQMGPGESIQKPLPLPSKPTLPSPSHKHKEKPHEEKKEEKIKQEGVKPTMETQGPPPPPTSQYAYIHPSYMQSPHYGALPFDPGHPMYRSINPMLVPGPYGANPYLHPQLPRYHAPEDLSRPPSGPTKALDLLQHHASQYYSNHKIHELQERALKSPTPKTAAAVVSPSGIPGNPQPAPGSGQGGPQGLIANNSGIPGAQPPPGKQQQSALVGEGKEARSPPPQRHVHTHHHTHVGLGYPILTGQYPAPYGGKPPLVRP</sequence>
<dbReference type="PANTHER" id="PTHR21564">
    <property type="entry name" value="BRAKELESS PROTEIN"/>
    <property type="match status" value="1"/>
</dbReference>
<evidence type="ECO:0000313" key="3">
    <source>
        <dbReference type="EMBL" id="CAD7394806.1"/>
    </source>
</evidence>
<accession>A0A7R9GR84</accession>
<feature type="region of interest" description="Disordered" evidence="1">
    <location>
        <begin position="35"/>
        <end position="62"/>
    </location>
</feature>
<feature type="compositionally biased region" description="Basic and acidic residues" evidence="1">
    <location>
        <begin position="371"/>
        <end position="391"/>
    </location>
</feature>
<feature type="compositionally biased region" description="Pro residues" evidence="1">
    <location>
        <begin position="1313"/>
        <end position="1322"/>
    </location>
</feature>
<feature type="compositionally biased region" description="Basic and acidic residues" evidence="1">
    <location>
        <begin position="1247"/>
        <end position="1264"/>
    </location>
</feature>
<feature type="region of interest" description="Disordered" evidence="1">
    <location>
        <begin position="1198"/>
        <end position="1365"/>
    </location>
</feature>
<organism evidence="3">
    <name type="scientific">Timema cristinae</name>
    <name type="common">Walking stick</name>
    <dbReference type="NCBI Taxonomy" id="61476"/>
    <lineage>
        <taxon>Eukaryota</taxon>
        <taxon>Metazoa</taxon>
        <taxon>Ecdysozoa</taxon>
        <taxon>Arthropoda</taxon>
        <taxon>Hexapoda</taxon>
        <taxon>Insecta</taxon>
        <taxon>Pterygota</taxon>
        <taxon>Neoptera</taxon>
        <taxon>Polyneoptera</taxon>
        <taxon>Phasmatodea</taxon>
        <taxon>Timematodea</taxon>
        <taxon>Timematoidea</taxon>
        <taxon>Timematidae</taxon>
        <taxon>Timema</taxon>
    </lineage>
</organism>
<feature type="compositionally biased region" description="Basic and acidic residues" evidence="1">
    <location>
        <begin position="1093"/>
        <end position="1107"/>
    </location>
</feature>
<feature type="compositionally biased region" description="Low complexity" evidence="1">
    <location>
        <begin position="695"/>
        <end position="711"/>
    </location>
</feature>